<proteinExistence type="predicted"/>
<keyword evidence="4" id="KW-1185">Reference proteome</keyword>
<feature type="coiled-coil region" evidence="1">
    <location>
        <begin position="452"/>
        <end position="479"/>
    </location>
</feature>
<dbReference type="Gene3D" id="3.40.50.300">
    <property type="entry name" value="P-loop containing nucleotide triphosphate hydrolases"/>
    <property type="match status" value="1"/>
</dbReference>
<evidence type="ECO:0000256" key="1">
    <source>
        <dbReference type="SAM" id="Coils"/>
    </source>
</evidence>
<dbReference type="InterPro" id="IPR027417">
    <property type="entry name" value="P-loop_NTPase"/>
</dbReference>
<evidence type="ECO:0000259" key="2">
    <source>
        <dbReference type="Pfam" id="PF13476"/>
    </source>
</evidence>
<evidence type="ECO:0000313" key="4">
    <source>
        <dbReference type="Proteomes" id="UP000002383"/>
    </source>
</evidence>
<protein>
    <recommendedName>
        <fullName evidence="2">Rad50/SbcC-type AAA domain-containing protein</fullName>
    </recommendedName>
</protein>
<feature type="coiled-coil region" evidence="1">
    <location>
        <begin position="199"/>
        <end position="303"/>
    </location>
</feature>
<dbReference type="RefSeq" id="WP_012639475.1">
    <property type="nucleotide sequence ID" value="NC_011901.1"/>
</dbReference>
<dbReference type="HOGENOM" id="CLU_029252_0_0_6"/>
<dbReference type="SUPFAM" id="SSF52540">
    <property type="entry name" value="P-loop containing nucleoside triphosphate hydrolases"/>
    <property type="match status" value="1"/>
</dbReference>
<dbReference type="eggNOG" id="COG1196">
    <property type="taxonomic scope" value="Bacteria"/>
</dbReference>
<dbReference type="InterPro" id="IPR038729">
    <property type="entry name" value="Rad50/SbcC_AAA"/>
</dbReference>
<dbReference type="Proteomes" id="UP000002383">
    <property type="component" value="Chromosome"/>
</dbReference>
<dbReference type="GO" id="GO:0006302">
    <property type="term" value="P:double-strand break repair"/>
    <property type="evidence" value="ECO:0007669"/>
    <property type="project" value="InterPro"/>
</dbReference>
<dbReference type="OrthoDB" id="8107482at2"/>
<dbReference type="GO" id="GO:0016887">
    <property type="term" value="F:ATP hydrolysis activity"/>
    <property type="evidence" value="ECO:0007669"/>
    <property type="project" value="InterPro"/>
</dbReference>
<sequence length="631" mass="72804">MDCPRFTLNRLRVLRHGHVAYDQEFHEGVNIIRGENGSGKSTIADFIFYALGGEFDSWKDAAAHCDEVQAEVVTNHGKLTLLRKIGNKTTPIKVFFGPFDQADKHALDGWETFPIRRSERRESFSQVMFRSLNIPEAQSVGASNITMHQVMRLLYSDQRTPSTRLFRFESFDKQDIREAVGDLICGISGYEIYEISLNLRELDAEFAKVSQRLSSLIQALPHGAQFDRPDAIDRQCRQLEEEKSAAYREIENVDSLVEQGDNKDFLKDRQSAQQSLVKEKKAIASLEESIAKHELELGELTEYQAFLAEHIEQVKVAESTFQAIGAIEFTRCPACLSHLHPVSDPHVCNVCGQHTDPEEDKSKYNQVRLDLEIQLRESKQLFAEHEARLTKDRVELRWLKRSYSKNLSEYSTKFDLSSSPREAFLAERYQRIGQIDQELTHLTDMLSVAEEVQSLSLRKQELQGQITDLSDRRKALERRAVSRRSKALNAVSEWGRLLLRSDLDRQPEFKNPELVELNFRDDAMFVDGQMNFAESSNVFLKNTAIFSLFMAAGNDELFNHPRFILLDNVEDKGMEVERSHLFQRLIVEHSTELRERHQVIYTTSMMNPELELDDYVIGPHYTHDKRTLRIK</sequence>
<dbReference type="PANTHER" id="PTHR32114:SF2">
    <property type="entry name" value="ABC TRANSPORTER ABCH.3"/>
    <property type="match status" value="1"/>
</dbReference>
<feature type="domain" description="Rad50/SbcC-type AAA" evidence="2">
    <location>
        <begin position="24"/>
        <end position="290"/>
    </location>
</feature>
<organism evidence="3 4">
    <name type="scientific">Thioalkalivibrio sulfidiphilus (strain HL-EbGR7)</name>
    <dbReference type="NCBI Taxonomy" id="396588"/>
    <lineage>
        <taxon>Bacteria</taxon>
        <taxon>Pseudomonadati</taxon>
        <taxon>Pseudomonadota</taxon>
        <taxon>Gammaproteobacteria</taxon>
        <taxon>Chromatiales</taxon>
        <taxon>Ectothiorhodospiraceae</taxon>
        <taxon>Thioalkalivibrio</taxon>
    </lineage>
</organism>
<dbReference type="EMBL" id="CP001339">
    <property type="protein sequence ID" value="ACL74012.1"/>
    <property type="molecule type" value="Genomic_DNA"/>
</dbReference>
<dbReference type="AlphaFoldDB" id="B8GP92"/>
<dbReference type="Pfam" id="PF13476">
    <property type="entry name" value="AAA_23"/>
    <property type="match status" value="1"/>
</dbReference>
<gene>
    <name evidence="3" type="ordered locus">Tgr7_2939</name>
</gene>
<dbReference type="KEGG" id="tgr:Tgr7_2939"/>
<accession>B8GP92</accession>
<evidence type="ECO:0000313" key="3">
    <source>
        <dbReference type="EMBL" id="ACL74012.1"/>
    </source>
</evidence>
<keyword evidence="1" id="KW-0175">Coiled coil</keyword>
<name>B8GP92_THISH</name>
<reference evidence="3 4" key="1">
    <citation type="journal article" date="2011" name="Stand. Genomic Sci.">
        <title>Complete genome sequence of 'Thioalkalivibrio sulfidophilus' HL-EbGr7.</title>
        <authorList>
            <person name="Muyzer G."/>
            <person name="Sorokin D.Y."/>
            <person name="Mavromatis K."/>
            <person name="Lapidus A."/>
            <person name="Clum A."/>
            <person name="Ivanova N."/>
            <person name="Pati A."/>
            <person name="d'Haeseleer P."/>
            <person name="Woyke T."/>
            <person name="Kyrpides N.C."/>
        </authorList>
    </citation>
    <scope>NUCLEOTIDE SEQUENCE [LARGE SCALE GENOMIC DNA]</scope>
    <source>
        <strain evidence="3 4">HL-EbGR7</strain>
    </source>
</reference>
<dbReference type="STRING" id="396588.Tgr7_2939"/>
<dbReference type="PANTHER" id="PTHR32114">
    <property type="entry name" value="ABC TRANSPORTER ABCH.3"/>
    <property type="match status" value="1"/>
</dbReference>